<dbReference type="Proteomes" id="UP000309997">
    <property type="component" value="Unassembled WGS sequence"/>
</dbReference>
<protein>
    <submittedName>
        <fullName evidence="1">Uncharacterized protein</fullName>
    </submittedName>
</protein>
<name>A0ACC4CSS9_POPAL</name>
<evidence type="ECO:0000313" key="2">
    <source>
        <dbReference type="Proteomes" id="UP000309997"/>
    </source>
</evidence>
<sequence length="403" mass="44637">MFETLTCSSGLNTVRVKRSVAVQFSSRIAGLRMALYLCKDELKRQVKSTIDSMEQKASILNLIRLKSEELDALKLESMRLHDRNVALTKELVSLKLVSDVNLEEDEVLKPASFGNEANNKDTVDIIRKSVVILIISGLAQMIVLLPSSDKGRRIDMVIEVKDNETLRALKAPKKTKCKGIVTECIKDNFNALSTSVSSIDSDSKHQTREAVNSTLAKSETVSYIHSEAKVHKTDAKENSLSSKKCKYEAKTSSLQSQGSLQIEHFFGEPVSNQRKVVHKAIATHLDSVNGIMNLELGTKRLLHLSYKSVKPGAYNDHKYMHGSTAGLSISKVNGLLKLPWFQPIGFRRAVLIKTLSPNPDAIDGPSKSYERNGQESTFLLGGVAKRPILQPSCLRDTVEAIIY</sequence>
<gene>
    <name evidence="1" type="ORF">D5086_005011</name>
</gene>
<evidence type="ECO:0000313" key="1">
    <source>
        <dbReference type="EMBL" id="KAL3604152.1"/>
    </source>
</evidence>
<comment type="caution">
    <text evidence="1">The sequence shown here is derived from an EMBL/GenBank/DDBJ whole genome shotgun (WGS) entry which is preliminary data.</text>
</comment>
<accession>A0ACC4CSS9</accession>
<keyword evidence="2" id="KW-1185">Reference proteome</keyword>
<organism evidence="1 2">
    <name type="scientific">Populus alba</name>
    <name type="common">White poplar</name>
    <dbReference type="NCBI Taxonomy" id="43335"/>
    <lineage>
        <taxon>Eukaryota</taxon>
        <taxon>Viridiplantae</taxon>
        <taxon>Streptophyta</taxon>
        <taxon>Embryophyta</taxon>
        <taxon>Tracheophyta</taxon>
        <taxon>Spermatophyta</taxon>
        <taxon>Magnoliopsida</taxon>
        <taxon>eudicotyledons</taxon>
        <taxon>Gunneridae</taxon>
        <taxon>Pentapetalae</taxon>
        <taxon>rosids</taxon>
        <taxon>fabids</taxon>
        <taxon>Malpighiales</taxon>
        <taxon>Salicaceae</taxon>
        <taxon>Saliceae</taxon>
        <taxon>Populus</taxon>
    </lineage>
</organism>
<proteinExistence type="predicted"/>
<reference evidence="1 2" key="1">
    <citation type="journal article" date="2024" name="Plant Biotechnol. J.">
        <title>Genome and CRISPR/Cas9 system of a widespread forest tree (Populus alba) in the world.</title>
        <authorList>
            <person name="Liu Y.J."/>
            <person name="Jiang P.F."/>
            <person name="Han X.M."/>
            <person name="Li X.Y."/>
            <person name="Wang H.M."/>
            <person name="Wang Y.J."/>
            <person name="Wang X.X."/>
            <person name="Zeng Q.Y."/>
        </authorList>
    </citation>
    <scope>NUCLEOTIDE SEQUENCE [LARGE SCALE GENOMIC DNA]</scope>
    <source>
        <strain evidence="2">cv. PAL-ZL1</strain>
    </source>
</reference>
<dbReference type="EMBL" id="RCHU02000002">
    <property type="protein sequence ID" value="KAL3604152.1"/>
    <property type="molecule type" value="Genomic_DNA"/>
</dbReference>